<keyword evidence="2" id="KW-1185">Reference proteome</keyword>
<gene>
    <name evidence="1" type="ORF">Adt_27642</name>
</gene>
<evidence type="ECO:0000313" key="2">
    <source>
        <dbReference type="Proteomes" id="UP001604336"/>
    </source>
</evidence>
<proteinExistence type="predicted"/>
<protein>
    <submittedName>
        <fullName evidence="1">Uncharacterized protein</fullName>
    </submittedName>
</protein>
<accession>A0ABD1RVH6</accession>
<dbReference type="AlphaFoldDB" id="A0ABD1RVH6"/>
<organism evidence="1 2">
    <name type="scientific">Abeliophyllum distichum</name>
    <dbReference type="NCBI Taxonomy" id="126358"/>
    <lineage>
        <taxon>Eukaryota</taxon>
        <taxon>Viridiplantae</taxon>
        <taxon>Streptophyta</taxon>
        <taxon>Embryophyta</taxon>
        <taxon>Tracheophyta</taxon>
        <taxon>Spermatophyta</taxon>
        <taxon>Magnoliopsida</taxon>
        <taxon>eudicotyledons</taxon>
        <taxon>Gunneridae</taxon>
        <taxon>Pentapetalae</taxon>
        <taxon>asterids</taxon>
        <taxon>lamiids</taxon>
        <taxon>Lamiales</taxon>
        <taxon>Oleaceae</taxon>
        <taxon>Forsythieae</taxon>
        <taxon>Abeliophyllum</taxon>
    </lineage>
</organism>
<sequence length="184" mass="21199">MRYMLRDCFIRSKHGTNLVLVFRGLLPVKKDGCCELNEIVMNRLSQIEFKQQELERNQAQIISLHNDLRKKITNSNKNVQGMLAEFLNQFRKETGGSFYNVLDKQIVLYTGDISLERKVEDQNPKGNGVNFDTFNNENVGHSGADFEDADDDDYILVDDSTPDKPRNRLKKAAIVFRSPYTSNF</sequence>
<comment type="caution">
    <text evidence="1">The sequence shown here is derived from an EMBL/GenBank/DDBJ whole genome shotgun (WGS) entry which is preliminary data.</text>
</comment>
<dbReference type="Proteomes" id="UP001604336">
    <property type="component" value="Unassembled WGS sequence"/>
</dbReference>
<name>A0ABD1RVH6_9LAMI</name>
<reference evidence="2" key="1">
    <citation type="submission" date="2024-07" db="EMBL/GenBank/DDBJ databases">
        <title>Two chromosome-level genome assemblies of Korean endemic species Abeliophyllum distichum and Forsythia ovata (Oleaceae).</title>
        <authorList>
            <person name="Jang H."/>
        </authorList>
    </citation>
    <scope>NUCLEOTIDE SEQUENCE [LARGE SCALE GENOMIC DNA]</scope>
</reference>
<dbReference type="EMBL" id="JBFOLK010000008">
    <property type="protein sequence ID" value="KAL2492014.1"/>
    <property type="molecule type" value="Genomic_DNA"/>
</dbReference>
<evidence type="ECO:0000313" key="1">
    <source>
        <dbReference type="EMBL" id="KAL2492014.1"/>
    </source>
</evidence>